<feature type="region of interest" description="Disordered" evidence="1">
    <location>
        <begin position="949"/>
        <end position="972"/>
    </location>
</feature>
<feature type="compositionally biased region" description="Polar residues" evidence="1">
    <location>
        <begin position="1107"/>
        <end position="1119"/>
    </location>
</feature>
<feature type="compositionally biased region" description="Basic residues" evidence="1">
    <location>
        <begin position="186"/>
        <end position="195"/>
    </location>
</feature>
<feature type="compositionally biased region" description="Polar residues" evidence="1">
    <location>
        <begin position="198"/>
        <end position="218"/>
    </location>
</feature>
<feature type="compositionally biased region" description="Basic and acidic residues" evidence="1">
    <location>
        <begin position="517"/>
        <end position="534"/>
    </location>
</feature>
<dbReference type="GO" id="GO:0140588">
    <property type="term" value="P:chromatin looping"/>
    <property type="evidence" value="ECO:0007669"/>
    <property type="project" value="InterPro"/>
</dbReference>
<gene>
    <name evidence="2" type="ORF">PHET_07558</name>
</gene>
<feature type="compositionally biased region" description="Polar residues" evidence="1">
    <location>
        <begin position="1173"/>
        <end position="1188"/>
    </location>
</feature>
<feature type="region of interest" description="Disordered" evidence="1">
    <location>
        <begin position="751"/>
        <end position="874"/>
    </location>
</feature>
<feature type="region of interest" description="Disordered" evidence="1">
    <location>
        <begin position="566"/>
        <end position="648"/>
    </location>
</feature>
<feature type="region of interest" description="Disordered" evidence="1">
    <location>
        <begin position="182"/>
        <end position="221"/>
    </location>
</feature>
<feature type="compositionally biased region" description="Low complexity" evidence="1">
    <location>
        <begin position="760"/>
        <end position="778"/>
    </location>
</feature>
<name>A0A8J4WWS5_9TREM</name>
<accession>A0A8J4WWS5</accession>
<dbReference type="GO" id="GO:1990414">
    <property type="term" value="P:replication-born double-strand break repair via sister chromatid exchange"/>
    <property type="evidence" value="ECO:0007669"/>
    <property type="project" value="TreeGrafter"/>
</dbReference>
<evidence type="ECO:0008006" key="4">
    <source>
        <dbReference type="Google" id="ProtNLM"/>
    </source>
</evidence>
<evidence type="ECO:0000256" key="1">
    <source>
        <dbReference type="SAM" id="MobiDB-lite"/>
    </source>
</evidence>
<feature type="compositionally biased region" description="Polar residues" evidence="1">
    <location>
        <begin position="811"/>
        <end position="824"/>
    </location>
</feature>
<evidence type="ECO:0000313" key="3">
    <source>
        <dbReference type="Proteomes" id="UP000748531"/>
    </source>
</evidence>
<dbReference type="GO" id="GO:0003682">
    <property type="term" value="F:chromatin binding"/>
    <property type="evidence" value="ECO:0007669"/>
    <property type="project" value="TreeGrafter"/>
</dbReference>
<feature type="compositionally biased region" description="Polar residues" evidence="1">
    <location>
        <begin position="1066"/>
        <end position="1076"/>
    </location>
</feature>
<feature type="region of interest" description="Disordered" evidence="1">
    <location>
        <begin position="512"/>
        <end position="540"/>
    </location>
</feature>
<dbReference type="InterPro" id="IPR033031">
    <property type="entry name" value="Scc2/Nipped-B"/>
</dbReference>
<dbReference type="EMBL" id="LUCH01004040">
    <property type="protein sequence ID" value="KAF5399457.1"/>
    <property type="molecule type" value="Genomic_DNA"/>
</dbReference>
<proteinExistence type="predicted"/>
<feature type="compositionally biased region" description="Polar residues" evidence="1">
    <location>
        <begin position="852"/>
        <end position="862"/>
    </location>
</feature>
<dbReference type="GO" id="GO:0061775">
    <property type="term" value="F:cohesin loader activity"/>
    <property type="evidence" value="ECO:0007669"/>
    <property type="project" value="InterPro"/>
</dbReference>
<dbReference type="Proteomes" id="UP000748531">
    <property type="component" value="Unassembled WGS sequence"/>
</dbReference>
<organism evidence="2 3">
    <name type="scientific">Paragonimus heterotremus</name>
    <dbReference type="NCBI Taxonomy" id="100268"/>
    <lineage>
        <taxon>Eukaryota</taxon>
        <taxon>Metazoa</taxon>
        <taxon>Spiralia</taxon>
        <taxon>Lophotrochozoa</taxon>
        <taxon>Platyhelminthes</taxon>
        <taxon>Trematoda</taxon>
        <taxon>Digenea</taxon>
        <taxon>Plagiorchiida</taxon>
        <taxon>Troglotremata</taxon>
        <taxon>Troglotrematidae</taxon>
        <taxon>Paragonimus</taxon>
    </lineage>
</organism>
<dbReference type="GO" id="GO:0090694">
    <property type="term" value="C:Scc2-Scc4 cohesin loading complex"/>
    <property type="evidence" value="ECO:0007669"/>
    <property type="project" value="TreeGrafter"/>
</dbReference>
<dbReference type="PANTHER" id="PTHR21704">
    <property type="entry name" value="NIPPED-B-LIKE PROTEIN DELANGIN SCC2-RELATED"/>
    <property type="match status" value="1"/>
</dbReference>
<feature type="region of interest" description="Disordered" evidence="1">
    <location>
        <begin position="1729"/>
        <end position="1759"/>
    </location>
</feature>
<feature type="compositionally biased region" description="Polar residues" evidence="1">
    <location>
        <begin position="574"/>
        <end position="603"/>
    </location>
</feature>
<feature type="compositionally biased region" description="Polar residues" evidence="1">
    <location>
        <begin position="957"/>
        <end position="966"/>
    </location>
</feature>
<dbReference type="OrthoDB" id="418242at2759"/>
<comment type="caution">
    <text evidence="2">The sequence shown here is derived from an EMBL/GenBank/DDBJ whole genome shotgun (WGS) entry which is preliminary data.</text>
</comment>
<feature type="compositionally biased region" description="Low complexity" evidence="1">
    <location>
        <begin position="835"/>
        <end position="851"/>
    </location>
</feature>
<dbReference type="GO" id="GO:0034087">
    <property type="term" value="P:establishment of mitotic sister chromatid cohesion"/>
    <property type="evidence" value="ECO:0007669"/>
    <property type="project" value="TreeGrafter"/>
</dbReference>
<feature type="compositionally biased region" description="Low complexity" evidence="1">
    <location>
        <begin position="1096"/>
        <end position="1106"/>
    </location>
</feature>
<feature type="compositionally biased region" description="Low complexity" evidence="1">
    <location>
        <begin position="1146"/>
        <end position="1158"/>
    </location>
</feature>
<keyword evidence="3" id="KW-1185">Reference proteome</keyword>
<dbReference type="GO" id="GO:0010468">
    <property type="term" value="P:regulation of gene expression"/>
    <property type="evidence" value="ECO:0007669"/>
    <property type="project" value="InterPro"/>
</dbReference>
<sequence>MPGDIGRIPIISLGGCKPLSDIINELPVPQSTHVSIGCRTLLYEPRLVHEAYRCINGDDPRLFSALCSALKSVCTDDLTFQDCPQTKPEETTTYPLLLQALLANATFTRADGYLEANAIRDLNPVYCRKILPASSDDFSGNGVVGAVAGQQENSDRESYCSTRIAPLRISLKKTSITCNASEKPFKSKKTGRRKERPQPNNEIPTPSKDTQRLPSSNGLIDPDSVEEISDCQCVLSDPRESALCTAKVDEKPLSPVLLNLAPAVSSGLINHEHYSSAGTVITPSCPAVREQPVNVIDVSDNFKEAACSASSNVTIQSPLGLTSCLNNVPPSINTDCVKPIGSVAPTTNPENVPTTARRVPDPALSQLFHSAALFHTCQPSVDCEKSGLVVSGGLFDDWLDPSGKSSEAVSVSTNNPTVSTECTYSGSISGPSSVIGNPSTCGQAPHSVGTAFDTSAGVTRSPQSVPSNHSSYPATPGVGFPNVPLSVITSVVTPPSVLAKSAITNSAISSPSIRLFDNPESRPDIHESSVDDQPRTAPHGLAAYLPRSSSLRSQLVNDDPTTGLFFEELRPGSPRSNLSSGWDCSDPRSASASEAGSRPTSTGKGLPRTICSVNDSSARHYNESPLLTKPNRGRFPAGKPRGGGRRRRTEVEELRIWNVNDRGQPGTDRKPENGPPAFTSPLLHELKESTVDKIAASNTTNSALNSGSTIGKRKDVLETAQASEHGLFTEALVERVKRRRQQLEIGAQKQTLQLDVPANRSSEASPSSVSSPLRPSGRCVSSSTFTHTSKYLSIPSTNSEGQLDSADRAPTDNSKSHSTVTTIPYKSRRIRSSESESSPSPSSSALSSVPSNQHDVSISSCPDSVPPLSLEELPSDTPVTRAVNKMVAQPSVQTSSSPLCNNNSKTHEPSQVVMSAYKSCYVPSELRERDCPVLNFSECSDVSSSQFMNEEGHHRPTANSNVNNTTCDDESKTLLPPRLEEITMTSLKTDNKSPDNFRKHGYHTSSVERLPSLVPLISVSSNKAERNKQESVKHTVDKLCHSENHDERYSSETVSMKTDCERESCLTVSDSGITENPRSRSGDRCEETIVVSRQNSTTPSSAPSASYQHDPTKLQSVTSKEVPIDKTSDTSRNVADPIDNNSVTVSEQSTGSIGSSSSPLPGTYGELYGSGQRCLTPSTIPYTHSSGMEDSDPRENDCVPLPGENKRHRNRTSSADSDDLSSCRSSIASERSSSRSKFSSSSPSVTSLLEEDGGHCSADNDSDAERIRSEELTISASALTQFTNRLGEILRRVEELDLLKLASSVGLPKSANFHGDDEFCGDSSLIPSTARLSRHELSALYTESAQIRLGGAMYTIPTGRLVRFLTLLLVNMQTGVQLPTSPLTTAEVVRFLERRNKHRHDSSRRIQADQVTESVLWSTPYWTAVLTGLDCVRIALNIVVAPDMPRPLLMEDLVDGIISVTRHALAEILCKIPASVLACTVRQSGQPAGLSLKNLWTFTTECIGYRVSQIMAVLTNLIRFQPNRFTDNLVIRLTGLGLYVPLFCLKSGRSLDRDPKRLSTPLLKRLCSSTSTASESGSSGMANMLLPIGTSRFWLLVWPGHLQRASLSLLAGIYGQYEAHRKLIVDEVFSTLLALCSMPPSGSDNSVIKENHCSPSGDRRTARTFRILSSHWLYTMSKQLKNRTELREDYDPSGVVQSIDASKGQPFVDVHVLTALFLSLTQNLVQVPGSTSTGSASGSGGGSRKSSVGSTEQSNGENAQFCKDEKHVLISYQTAVRHAHYLLSGLFKRYVVFSFTSLVSV</sequence>
<feature type="region of interest" description="Disordered" evidence="1">
    <location>
        <begin position="452"/>
        <end position="473"/>
    </location>
</feature>
<dbReference type="PANTHER" id="PTHR21704:SF18">
    <property type="entry name" value="NIPPED-B-LIKE PROTEIN"/>
    <property type="match status" value="1"/>
</dbReference>
<dbReference type="GO" id="GO:0071169">
    <property type="term" value="P:establishment of protein localization to chromatin"/>
    <property type="evidence" value="ECO:0007669"/>
    <property type="project" value="TreeGrafter"/>
</dbReference>
<feature type="compositionally biased region" description="Basic and acidic residues" evidence="1">
    <location>
        <begin position="1077"/>
        <end position="1087"/>
    </location>
</feature>
<feature type="compositionally biased region" description="Polar residues" evidence="1">
    <location>
        <begin position="779"/>
        <end position="802"/>
    </location>
</feature>
<protein>
    <recommendedName>
        <fullName evidence="4">Nipped-B protein</fullName>
    </recommendedName>
</protein>
<feature type="compositionally biased region" description="Low complexity" evidence="1">
    <location>
        <begin position="1222"/>
        <end position="1247"/>
    </location>
</feature>
<reference evidence="2" key="1">
    <citation type="submission" date="2019-05" db="EMBL/GenBank/DDBJ databases">
        <title>Annotation for the trematode Paragonimus heterotremus.</title>
        <authorList>
            <person name="Choi Y.-J."/>
        </authorList>
    </citation>
    <scope>NUCLEOTIDE SEQUENCE</scope>
    <source>
        <strain evidence="2">LC</strain>
    </source>
</reference>
<evidence type="ECO:0000313" key="2">
    <source>
        <dbReference type="EMBL" id="KAF5399457.1"/>
    </source>
</evidence>
<feature type="region of interest" description="Disordered" evidence="1">
    <location>
        <begin position="1066"/>
        <end position="1264"/>
    </location>
</feature>